<accession>A0ABN7VIN2</accession>
<feature type="transmembrane region" description="Helical" evidence="1">
    <location>
        <begin position="69"/>
        <end position="87"/>
    </location>
</feature>
<keyword evidence="3" id="KW-1185">Reference proteome</keyword>
<evidence type="ECO:0000313" key="2">
    <source>
        <dbReference type="EMBL" id="CAG8771775.1"/>
    </source>
</evidence>
<protein>
    <submittedName>
        <fullName evidence="2">37701_t:CDS:1</fullName>
    </submittedName>
</protein>
<keyword evidence="1" id="KW-1133">Transmembrane helix</keyword>
<gene>
    <name evidence="2" type="ORF">GMARGA_LOCUS18604</name>
</gene>
<dbReference type="Proteomes" id="UP000789901">
    <property type="component" value="Unassembled WGS sequence"/>
</dbReference>
<name>A0ABN7VIN2_GIGMA</name>
<evidence type="ECO:0000256" key="1">
    <source>
        <dbReference type="SAM" id="Phobius"/>
    </source>
</evidence>
<comment type="caution">
    <text evidence="2">The sequence shown here is derived from an EMBL/GenBank/DDBJ whole genome shotgun (WGS) entry which is preliminary data.</text>
</comment>
<evidence type="ECO:0000313" key="3">
    <source>
        <dbReference type="Proteomes" id="UP000789901"/>
    </source>
</evidence>
<keyword evidence="1" id="KW-0472">Membrane</keyword>
<proteinExistence type="predicted"/>
<dbReference type="EMBL" id="CAJVQB010014977">
    <property type="protein sequence ID" value="CAG8771775.1"/>
    <property type="molecule type" value="Genomic_DNA"/>
</dbReference>
<keyword evidence="1" id="KW-0812">Transmembrane</keyword>
<sequence>MVNKAKKIYGDIKDILEGFNKKKIKSQRIPNLSLFQKAEGHIPIAIISSKNIDNPIEIKNEYWPSVKKVFLIAILVILATCLSKKIITIKNNTKDSKKLIKIIIEENRANTLILNENCE</sequence>
<reference evidence="2 3" key="1">
    <citation type="submission" date="2021-06" db="EMBL/GenBank/DDBJ databases">
        <authorList>
            <person name="Kallberg Y."/>
            <person name="Tangrot J."/>
            <person name="Rosling A."/>
        </authorList>
    </citation>
    <scope>NUCLEOTIDE SEQUENCE [LARGE SCALE GENOMIC DNA]</scope>
    <source>
        <strain evidence="2 3">120-4 pot B 10/14</strain>
    </source>
</reference>
<organism evidence="2 3">
    <name type="scientific">Gigaspora margarita</name>
    <dbReference type="NCBI Taxonomy" id="4874"/>
    <lineage>
        <taxon>Eukaryota</taxon>
        <taxon>Fungi</taxon>
        <taxon>Fungi incertae sedis</taxon>
        <taxon>Mucoromycota</taxon>
        <taxon>Glomeromycotina</taxon>
        <taxon>Glomeromycetes</taxon>
        <taxon>Diversisporales</taxon>
        <taxon>Gigasporaceae</taxon>
        <taxon>Gigaspora</taxon>
    </lineage>
</organism>